<feature type="region of interest" description="Disordered" evidence="1">
    <location>
        <begin position="227"/>
        <end position="260"/>
    </location>
</feature>
<evidence type="ECO:0000313" key="2">
    <source>
        <dbReference type="EMBL" id="CAD7571226.1"/>
    </source>
</evidence>
<evidence type="ECO:0000256" key="1">
    <source>
        <dbReference type="SAM" id="MobiDB-lite"/>
    </source>
</evidence>
<dbReference type="AlphaFoldDB" id="A0A7R9J216"/>
<name>A0A7R9J216_TIMCA</name>
<gene>
    <name evidence="2" type="ORF">TCMB3V08_LOCUS3906</name>
</gene>
<protein>
    <submittedName>
        <fullName evidence="2">(California timema) hypothetical protein</fullName>
    </submittedName>
</protein>
<sequence length="357" mass="40548">MRRWMKPNPERLLLIKRDEESGNNLGKTTLSTPDQDLSSDRPVISSCENGALDHAAIKACLERVKFKELYLSKDYKPHCGKLLKRGGIPMLTSNLKRHKWGPLYQTYWQGFSCTRCGNGPDSIALKSIIIVPALSEQSSSLLSHRYLESLLGNSSQSSPELNKNTHIRTKKLLESCSSGLHYCHCWVMIGLTAAMLVVKDSSWQKERNRFNLEVECLDINSLQHHKRETLNPHKKNSPVNESTRLQRPTNKHLTPGPDDEARKVKKCAGLTLLRVIEPEHMILAEDDPRARLEDYWLLHLSAIDIAKGALLWRHGDDPFLVFKHAMLAQNVRATKLDVLRYVGFCRTNAGYPILDVV</sequence>
<feature type="compositionally biased region" description="Basic residues" evidence="1">
    <location>
        <begin position="227"/>
        <end position="236"/>
    </location>
</feature>
<accession>A0A7R9J216</accession>
<reference evidence="2" key="1">
    <citation type="submission" date="2020-11" db="EMBL/GenBank/DDBJ databases">
        <authorList>
            <person name="Tran Van P."/>
        </authorList>
    </citation>
    <scope>NUCLEOTIDE SEQUENCE</scope>
</reference>
<feature type="compositionally biased region" description="Polar residues" evidence="1">
    <location>
        <begin position="237"/>
        <end position="252"/>
    </location>
</feature>
<proteinExistence type="predicted"/>
<dbReference type="EMBL" id="OE180395">
    <property type="protein sequence ID" value="CAD7571226.1"/>
    <property type="molecule type" value="Genomic_DNA"/>
</dbReference>
<organism evidence="2">
    <name type="scientific">Timema californicum</name>
    <name type="common">California timema</name>
    <name type="synonym">Walking stick</name>
    <dbReference type="NCBI Taxonomy" id="61474"/>
    <lineage>
        <taxon>Eukaryota</taxon>
        <taxon>Metazoa</taxon>
        <taxon>Ecdysozoa</taxon>
        <taxon>Arthropoda</taxon>
        <taxon>Hexapoda</taxon>
        <taxon>Insecta</taxon>
        <taxon>Pterygota</taxon>
        <taxon>Neoptera</taxon>
        <taxon>Polyneoptera</taxon>
        <taxon>Phasmatodea</taxon>
        <taxon>Timematodea</taxon>
        <taxon>Timematoidea</taxon>
        <taxon>Timematidae</taxon>
        <taxon>Timema</taxon>
    </lineage>
</organism>